<dbReference type="OrthoDB" id="9978173at2759"/>
<dbReference type="PANTHER" id="PTHR31252">
    <property type="entry name" value="DUF4419 DOMAIN-CONTAINING PROTEIN"/>
    <property type="match status" value="1"/>
</dbReference>
<dbReference type="InterPro" id="IPR025533">
    <property type="entry name" value="DUF4419"/>
</dbReference>
<name>A0A2J6T6M8_9HELO</name>
<evidence type="ECO:0000313" key="2">
    <source>
        <dbReference type="Proteomes" id="UP000235371"/>
    </source>
</evidence>
<dbReference type="GeneID" id="36596687"/>
<sequence>MTIVETDKRRIIQSSFPDIDGSAQKVIPYGNGFVNGVIRAFQQDLHLILRPDDIWLAVLTQFGMYINGQAEEARKFFVRREGKQRLLIDITPKYLWAMDTGEFAQKTTTLIQDNVGDRGLEDWIMPNFTTTTHNDKSVAAIAVMGIVQSFFNYTVEGGCGFPSVTLLGEKSDWYEIEKGITRLICYGSEAEEWTMLLAKAIKAMVQSFDSPESQATKDFWLHACHSGGQDGSCNDIETISGWLSAFCFWDKDGRRIPEIHKDTEFCEDRSTPFADRKKLALNDIKYPVIARSAIPIGVLSIPVTIFQGTETQLEHETTMIAGSVAMTATTVGDQTAFQPRSGWWMVEDSVKPLGSSA</sequence>
<dbReference type="Proteomes" id="UP000235371">
    <property type="component" value="Unassembled WGS sequence"/>
</dbReference>
<dbReference type="AlphaFoldDB" id="A0A2J6T6M8"/>
<proteinExistence type="predicted"/>
<dbReference type="RefSeq" id="XP_024735574.1">
    <property type="nucleotide sequence ID" value="XM_024888611.1"/>
</dbReference>
<organism evidence="1 2">
    <name type="scientific">Hyaloscypha bicolor E</name>
    <dbReference type="NCBI Taxonomy" id="1095630"/>
    <lineage>
        <taxon>Eukaryota</taxon>
        <taxon>Fungi</taxon>
        <taxon>Dikarya</taxon>
        <taxon>Ascomycota</taxon>
        <taxon>Pezizomycotina</taxon>
        <taxon>Leotiomycetes</taxon>
        <taxon>Helotiales</taxon>
        <taxon>Hyaloscyphaceae</taxon>
        <taxon>Hyaloscypha</taxon>
        <taxon>Hyaloscypha bicolor</taxon>
    </lineage>
</organism>
<gene>
    <name evidence="1" type="ORF">K444DRAFT_724180</name>
</gene>
<protein>
    <submittedName>
        <fullName evidence="1">Uncharacterized protein</fullName>
    </submittedName>
</protein>
<keyword evidence="2" id="KW-1185">Reference proteome</keyword>
<dbReference type="EMBL" id="KZ613817">
    <property type="protein sequence ID" value="PMD58670.1"/>
    <property type="molecule type" value="Genomic_DNA"/>
</dbReference>
<reference evidence="1 2" key="1">
    <citation type="submission" date="2016-04" db="EMBL/GenBank/DDBJ databases">
        <title>A degradative enzymes factory behind the ericoid mycorrhizal symbiosis.</title>
        <authorList>
            <consortium name="DOE Joint Genome Institute"/>
            <person name="Martino E."/>
            <person name="Morin E."/>
            <person name="Grelet G."/>
            <person name="Kuo A."/>
            <person name="Kohler A."/>
            <person name="Daghino S."/>
            <person name="Barry K."/>
            <person name="Choi C."/>
            <person name="Cichocki N."/>
            <person name="Clum A."/>
            <person name="Copeland A."/>
            <person name="Hainaut M."/>
            <person name="Haridas S."/>
            <person name="Labutti K."/>
            <person name="Lindquist E."/>
            <person name="Lipzen A."/>
            <person name="Khouja H.-R."/>
            <person name="Murat C."/>
            <person name="Ohm R."/>
            <person name="Olson A."/>
            <person name="Spatafora J."/>
            <person name="Veneault-Fourrey C."/>
            <person name="Henrissat B."/>
            <person name="Grigoriev I."/>
            <person name="Martin F."/>
            <person name="Perotto S."/>
        </authorList>
    </citation>
    <scope>NUCLEOTIDE SEQUENCE [LARGE SCALE GENOMIC DNA]</scope>
    <source>
        <strain evidence="1 2">E</strain>
    </source>
</reference>
<evidence type="ECO:0000313" key="1">
    <source>
        <dbReference type="EMBL" id="PMD58670.1"/>
    </source>
</evidence>
<dbReference type="Pfam" id="PF14388">
    <property type="entry name" value="DUF4419"/>
    <property type="match status" value="1"/>
</dbReference>
<accession>A0A2J6T6M8</accession>
<dbReference type="PANTHER" id="PTHR31252:SF11">
    <property type="entry name" value="DUF4419 DOMAIN-CONTAINING PROTEIN"/>
    <property type="match status" value="1"/>
</dbReference>
<dbReference type="InParanoid" id="A0A2J6T6M8"/>